<reference evidence="2 3" key="1">
    <citation type="journal article" date="2017" name="Front. Microbiol.">
        <title>Labilibaculum manganireducens gen. nov., sp. nov. and Labilibaculum filiforme sp. nov., Novel Bacteroidetes Isolated from Subsurface Sediments of the Baltic Sea.</title>
        <authorList>
            <person name="Vandieken V."/>
            <person name="Marshall I.P."/>
            <person name="Niemann H."/>
            <person name="Engelen B."/>
            <person name="Cypionka H."/>
        </authorList>
    </citation>
    <scope>NUCLEOTIDE SEQUENCE [LARGE SCALE GENOMIC DNA]</scope>
    <source>
        <strain evidence="2 3">59.10-2M</strain>
    </source>
</reference>
<feature type="chain" id="PRO_5014807344" description="DUF2931 domain-containing protein" evidence="1">
    <location>
        <begin position="20"/>
        <end position="345"/>
    </location>
</feature>
<comment type="caution">
    <text evidence="2">The sequence shown here is derived from an EMBL/GenBank/DDBJ whole genome shotgun (WGS) entry which is preliminary data.</text>
</comment>
<dbReference type="EMBL" id="MVDE01000031">
    <property type="protein sequence ID" value="PKQ62963.1"/>
    <property type="molecule type" value="Genomic_DNA"/>
</dbReference>
<evidence type="ECO:0000256" key="1">
    <source>
        <dbReference type="SAM" id="SignalP"/>
    </source>
</evidence>
<protein>
    <recommendedName>
        <fullName evidence="4">DUF2931 domain-containing protein</fullName>
    </recommendedName>
</protein>
<accession>A0A2N3HY81</accession>
<dbReference type="Pfam" id="PF11153">
    <property type="entry name" value="DUF2931"/>
    <property type="match status" value="1"/>
</dbReference>
<evidence type="ECO:0000313" key="3">
    <source>
        <dbReference type="Proteomes" id="UP000233618"/>
    </source>
</evidence>
<name>A0A2N3HY81_9BACT</name>
<dbReference type="AlphaFoldDB" id="A0A2N3HY81"/>
<sequence>MKQLTINIIYLFMALNLFACKPAKKGEQLKLDWQPGVNAPKHYPIETIFGSFSNGERGCGITTGICQYGGWGLGGKEMSSGHFVPNKLTLGWFSYAEDKFYKGEFDLPADTMQALFKQGFTGREGTHFRYNYLIVNAYPKGGVALWMDVGGSRIVEIAHFQGEEMEYNWKSMYPYTTDTRDELNEFVMQQAKGSLEYIAQHGITQEPFKTIFRQRYSYTIALDSVQHNKPLYIMAEFFNGEMDTMHGEELEHNFFKTKAVTKYISFQWVKDRVVYYGKVYFEPKEMFDLFAKMSAECPDEAYVMHLKPNYNTRKLTVTLSSSTQELEIQQTGKIGKSINQDDANM</sequence>
<evidence type="ECO:0008006" key="4">
    <source>
        <dbReference type="Google" id="ProtNLM"/>
    </source>
</evidence>
<proteinExistence type="predicted"/>
<keyword evidence="1" id="KW-0732">Signal</keyword>
<dbReference type="RefSeq" id="WP_101310936.1">
    <property type="nucleotide sequence ID" value="NZ_MVDE01000031.1"/>
</dbReference>
<gene>
    <name evidence="2" type="ORF">BZG01_16395</name>
</gene>
<organism evidence="2 3">
    <name type="scientific">Labilibaculum manganireducens</name>
    <dbReference type="NCBI Taxonomy" id="1940525"/>
    <lineage>
        <taxon>Bacteria</taxon>
        <taxon>Pseudomonadati</taxon>
        <taxon>Bacteroidota</taxon>
        <taxon>Bacteroidia</taxon>
        <taxon>Marinilabiliales</taxon>
        <taxon>Marinifilaceae</taxon>
        <taxon>Labilibaculum</taxon>
    </lineage>
</organism>
<evidence type="ECO:0000313" key="2">
    <source>
        <dbReference type="EMBL" id="PKQ62963.1"/>
    </source>
</evidence>
<dbReference type="Proteomes" id="UP000233618">
    <property type="component" value="Unassembled WGS sequence"/>
</dbReference>
<keyword evidence="3" id="KW-1185">Reference proteome</keyword>
<feature type="signal peptide" evidence="1">
    <location>
        <begin position="1"/>
        <end position="19"/>
    </location>
</feature>
<dbReference type="InterPro" id="IPR021326">
    <property type="entry name" value="DUF2931"/>
</dbReference>